<dbReference type="EMBL" id="SDEE01000250">
    <property type="protein sequence ID" value="RXW18667.1"/>
    <property type="molecule type" value="Genomic_DNA"/>
</dbReference>
<sequence>MSYISPFTNPQQYISKVNKFSSEGITIDDGVARRVGEAADFASKYSSYFLLVSELKDLLEQFNGRWTKALLDSRDAALSISAWLQRFDQVFLSTINEVASQQDTKDFVAELNPLLNEEYPTKKQNLGGVPGPKNSFEEIEGLVTQESKHIIAALQASNWQQGIADLKEDLPQLEEPYSEAGICPLRLR</sequence>
<dbReference type="Proteomes" id="UP000290288">
    <property type="component" value="Unassembled WGS sequence"/>
</dbReference>
<protein>
    <submittedName>
        <fullName evidence="1">Uncharacterized protein</fullName>
    </submittedName>
</protein>
<organism evidence="1 2">
    <name type="scientific">Candolleomyces aberdarensis</name>
    <dbReference type="NCBI Taxonomy" id="2316362"/>
    <lineage>
        <taxon>Eukaryota</taxon>
        <taxon>Fungi</taxon>
        <taxon>Dikarya</taxon>
        <taxon>Basidiomycota</taxon>
        <taxon>Agaricomycotina</taxon>
        <taxon>Agaricomycetes</taxon>
        <taxon>Agaricomycetidae</taxon>
        <taxon>Agaricales</taxon>
        <taxon>Agaricineae</taxon>
        <taxon>Psathyrellaceae</taxon>
        <taxon>Candolleomyces</taxon>
    </lineage>
</organism>
<dbReference type="OrthoDB" id="2992109at2759"/>
<keyword evidence="2" id="KW-1185">Reference proteome</keyword>
<dbReference type="AlphaFoldDB" id="A0A4Q2DFS0"/>
<reference evidence="1 2" key="1">
    <citation type="submission" date="2019-01" db="EMBL/GenBank/DDBJ databases">
        <title>Draft genome sequence of Psathyrella aberdarensis IHI B618.</title>
        <authorList>
            <person name="Buettner E."/>
            <person name="Kellner H."/>
        </authorList>
    </citation>
    <scope>NUCLEOTIDE SEQUENCE [LARGE SCALE GENOMIC DNA]</scope>
    <source>
        <strain evidence="1 2">IHI B618</strain>
    </source>
</reference>
<accession>A0A4Q2DFS0</accession>
<evidence type="ECO:0000313" key="1">
    <source>
        <dbReference type="EMBL" id="RXW18667.1"/>
    </source>
</evidence>
<evidence type="ECO:0000313" key="2">
    <source>
        <dbReference type="Proteomes" id="UP000290288"/>
    </source>
</evidence>
<name>A0A4Q2DFS0_9AGAR</name>
<proteinExistence type="predicted"/>
<gene>
    <name evidence="1" type="ORF">EST38_g7184</name>
</gene>
<comment type="caution">
    <text evidence="1">The sequence shown here is derived from an EMBL/GenBank/DDBJ whole genome shotgun (WGS) entry which is preliminary data.</text>
</comment>